<dbReference type="Gene3D" id="2.30.30.20">
    <property type="entry name" value="Aspartate carbamoyltransferase regulatory subunit, C-terminal domain"/>
    <property type="match status" value="1"/>
</dbReference>
<comment type="caution">
    <text evidence="15">The sequence shown here is derived from an EMBL/GenBank/DDBJ whole genome shotgun (WGS) entry which is preliminary data.</text>
</comment>
<dbReference type="GO" id="GO:0046527">
    <property type="term" value="F:glucosyltransferase activity"/>
    <property type="evidence" value="ECO:0007669"/>
    <property type="project" value="InterPro"/>
</dbReference>
<dbReference type="Pfam" id="PF19258">
    <property type="entry name" value="KxYKxGKxW_sig"/>
    <property type="match status" value="1"/>
</dbReference>
<organism evidence="15 16">
    <name type="scientific">Liquorilactobacillus aquaticus DSM 21051</name>
    <dbReference type="NCBI Taxonomy" id="1423725"/>
    <lineage>
        <taxon>Bacteria</taxon>
        <taxon>Bacillati</taxon>
        <taxon>Bacillota</taxon>
        <taxon>Bacilli</taxon>
        <taxon>Lactobacillales</taxon>
        <taxon>Lactobacillaceae</taxon>
        <taxon>Liquorilactobacillus</taxon>
    </lineage>
</organism>
<comment type="catalytic activity">
    <reaction evidence="1">
        <text>[(1-&gt;6)-alpha-D-glucosyl](n) + sucrose = [(1-&gt;6)-alpha-D-glucosyl](n+1) + D-fructose</text>
        <dbReference type="Rhea" id="RHEA:18825"/>
        <dbReference type="Rhea" id="RHEA-COMP:11144"/>
        <dbReference type="Rhea" id="RHEA-COMP:11145"/>
        <dbReference type="ChEBI" id="CHEBI:17992"/>
        <dbReference type="ChEBI" id="CHEBI:18269"/>
        <dbReference type="ChEBI" id="CHEBI:37721"/>
        <dbReference type="EC" id="2.4.1.5"/>
    </reaction>
</comment>
<dbReference type="Pfam" id="PF02324">
    <property type="entry name" value="Glyco_hydro_70"/>
    <property type="match status" value="1"/>
</dbReference>
<dbReference type="InterPro" id="IPR003318">
    <property type="entry name" value="Glyco_hydro70cat"/>
</dbReference>
<feature type="region of interest" description="Disordered" evidence="12">
    <location>
        <begin position="74"/>
        <end position="135"/>
    </location>
</feature>
<feature type="signal peptide" evidence="13">
    <location>
        <begin position="1"/>
        <end position="25"/>
    </location>
</feature>
<dbReference type="InterPro" id="IPR022263">
    <property type="entry name" value="KxYKxGKxW"/>
</dbReference>
<dbReference type="OrthoDB" id="2032428at2"/>
<evidence type="ECO:0000256" key="7">
    <source>
        <dbReference type="ARBA" id="ARBA00022729"/>
    </source>
</evidence>
<keyword evidence="6" id="KW-0808">Transferase</keyword>
<dbReference type="Proteomes" id="UP000051015">
    <property type="component" value="Unassembled WGS sequence"/>
</dbReference>
<dbReference type="Gene3D" id="2.30.30.420">
    <property type="entry name" value="glucansucrase"/>
    <property type="match status" value="1"/>
</dbReference>
<dbReference type="Gene3D" id="2.10.270.10">
    <property type="entry name" value="Cholin Binding"/>
    <property type="match status" value="4"/>
</dbReference>
<keyword evidence="7 13" id="KW-0732">Signal</keyword>
<sequence>MYKKGKTWAFAAITVLSLALGTAHANQAIKAETINNNAVKTGKTSVNLNGTQTTATAADKRQATTQNNDQITQQATATAADKRQATTQNNDQAPQQATATAADKQQATTQNNDQAPQQATATAADKKQATTQNNDQITQQTTAIVADNTDDNLTKALADAKNVKTIDGKKYYIDDSGQIKKNFSIVVDGQTLYFDKNTGELTSTSNLYKEGLSNLDDEYTENNSAYDTSTKSFKTTDGYLTANSWYRPKNILRNGVQWEASSTTDYRPLLMDWWPDKKTQVNYLNFMQQQKLDNDKVYTVDDDQSVLNASAEQVQANIEKKISQTGDTQWLQSLITEFVNSQPNWNISSESQTTGDSKDHLQGGALLYENSDLTPKSNSNYRLLNRTPTNQQGHKAYTLDSSLGGYEFLLANDVDNSNPVVQAEQLNWMYYLLNFGSIVKNDADGNFDSIRVDAVDNVDADLLQIAGNYFQDAYKVNQSDNNANQHISILEDWSDNDAQYVKDHGSEQAAMDNKLRLSLKYALTMPYTDANKSRRSGLEPLITNSLVNRSNDMTENEAIPNYSFVRAHDSEVQTVIAEIIKEKIDPKSDGLTFTLDQLRQAFEIYNADQLKTDKQFTQYNIPSTYALLLTNKDTIPRIYYGDLFTDNGQYMANKSPYYSAIDTLLRARQKYVAGGQSMIVNYVEGSTAMSQEDYRGVLTSVRYGSGALTADDKGNTTTRTQGIAVIESNEPGLKLNVSDRIVVNMGKAHCNQAYRPLILTTSDGLATYQTDASVPASYIKYTDGNGQLIFESSEISGRSNPQVSGFLAAWVPVGAGNDQDARTESSSAVSTDGKTLHSNSALDSQVIYEGFSNFQDFPTTTEEYANVKIVENAELFKDWGITYFELPPQYRSSTDNSFLDSIIQNGYAFTDRYDLGFGSPTKYGTADQLISAVKALHAQKMKVIADWVPDQIYNLSGDEVVTAARINNFGEQNKDSVINKTLYVSKTVGGGKFQARYGGAFLKKIKKLYPDLFTMNQISTGVPIDASKRITQWSAKYFNGSNIQGRGAFYVLKDWGSNKYFKISKTESFLPKQLLNLSAATGFVSDGTGITYYSSSGYQAKETFIEDEKANWYYFDKNGHMQYGLQNVNGNLYYFLPNGVELRDAFFEDEKKNIYYFGDLGAGYANNYLMTDGKKWYYFDQNGIMVRGLVEVSFGGKTTTQYFDADGYQIKGQAIRDEKGNLRYFSSDSGDMEKNTFAEIAPNTWIYLGADGIATTGAQVINGQKLYFDKDGYQIKGQAVRDQDGNLRYYDADSGEMLTNRFERVSSNTWVYLGANGIATTGAQVINGQQLCFDKDGYQIKGQAVRDQDGNLRYYDADSGEVLTNRFERVSSNTWVYLGGNGIAVTGVQMINGQQFCFDKDGYQIKGQAVRDQDGNLRYYDADSGEMLTNRFVQLVSSKWIYLDNNGIAMVGPQTINGQQLYFDQNAYQVKGQYIVNSDGDKKYYAADSGELVEGEQH</sequence>
<feature type="chain" id="PRO_5006415950" description="dextransucrase" evidence="13">
    <location>
        <begin position="26"/>
        <end position="1498"/>
    </location>
</feature>
<dbReference type="NCBIfam" id="TIGR03715">
    <property type="entry name" value="KxYKxGKxW"/>
    <property type="match status" value="1"/>
</dbReference>
<reference evidence="15 16" key="1">
    <citation type="journal article" date="2015" name="Genome Announc.">
        <title>Expanding the biotechnology potential of lactobacilli through comparative genomics of 213 strains and associated genera.</title>
        <authorList>
            <person name="Sun Z."/>
            <person name="Harris H.M."/>
            <person name="McCann A."/>
            <person name="Guo C."/>
            <person name="Argimon S."/>
            <person name="Zhang W."/>
            <person name="Yang X."/>
            <person name="Jeffery I.B."/>
            <person name="Cooney J.C."/>
            <person name="Kagawa T.F."/>
            <person name="Liu W."/>
            <person name="Song Y."/>
            <person name="Salvetti E."/>
            <person name="Wrobel A."/>
            <person name="Rasinkangas P."/>
            <person name="Parkhill J."/>
            <person name="Rea M.C."/>
            <person name="O'Sullivan O."/>
            <person name="Ritari J."/>
            <person name="Douillard F.P."/>
            <person name="Paul Ross R."/>
            <person name="Yang R."/>
            <person name="Briner A.E."/>
            <person name="Felis G.E."/>
            <person name="de Vos W.M."/>
            <person name="Barrangou R."/>
            <person name="Klaenhammer T.R."/>
            <person name="Caufield P.W."/>
            <person name="Cui Y."/>
            <person name="Zhang H."/>
            <person name="O'Toole P.W."/>
        </authorList>
    </citation>
    <scope>NUCLEOTIDE SEQUENCE [LARGE SCALE GENOMIC DNA]</scope>
    <source>
        <strain evidence="15 16">DSM 21051</strain>
    </source>
</reference>
<comment type="function">
    <text evidence="2">Production of extracellular glucans, that are thought to play a key role in the development of the dental plaque because of their ability to adhere to smooth surfaces and mediate the aggregation of bacterial cells and food debris.</text>
</comment>
<dbReference type="InterPro" id="IPR017853">
    <property type="entry name" value="GH"/>
</dbReference>
<dbReference type="SUPFAM" id="SSF51445">
    <property type="entry name" value="(Trans)glycosidases"/>
    <property type="match status" value="2"/>
</dbReference>
<evidence type="ECO:0000256" key="10">
    <source>
        <dbReference type="ARBA" id="ARBA00032238"/>
    </source>
</evidence>
<dbReference type="EC" id="2.4.1.5" evidence="4"/>
<feature type="domain" description="Glycoside hydrolase family 70 catalytic" evidence="14">
    <location>
        <begin position="269"/>
        <end position="1087"/>
    </location>
</feature>
<evidence type="ECO:0000256" key="4">
    <source>
        <dbReference type="ARBA" id="ARBA00012592"/>
    </source>
</evidence>
<evidence type="ECO:0000256" key="6">
    <source>
        <dbReference type="ARBA" id="ARBA00022679"/>
    </source>
</evidence>
<evidence type="ECO:0000256" key="3">
    <source>
        <dbReference type="ARBA" id="ARBA00009247"/>
    </source>
</evidence>
<keyword evidence="8" id="KW-0677">Repeat</keyword>
<accession>A0A0R2D5G0</accession>
<evidence type="ECO:0000256" key="8">
    <source>
        <dbReference type="ARBA" id="ARBA00022737"/>
    </source>
</evidence>
<dbReference type="GO" id="GO:0047849">
    <property type="term" value="F:dextransucrase activity"/>
    <property type="evidence" value="ECO:0007669"/>
    <property type="project" value="UniProtKB-EC"/>
</dbReference>
<evidence type="ECO:0000256" key="1">
    <source>
        <dbReference type="ARBA" id="ARBA00001152"/>
    </source>
</evidence>
<dbReference type="InterPro" id="IPR027636">
    <property type="entry name" value="Glucan-bd_rpt"/>
</dbReference>
<dbReference type="InterPro" id="IPR018337">
    <property type="entry name" value="Cell_wall/Cho-bd_repeat"/>
</dbReference>
<keyword evidence="16" id="KW-1185">Reference proteome</keyword>
<evidence type="ECO:0000256" key="12">
    <source>
        <dbReference type="SAM" id="MobiDB-lite"/>
    </source>
</evidence>
<dbReference type="PATRIC" id="fig|1423725.3.peg.2265"/>
<feature type="repeat" description="Cell wall-binding" evidence="11">
    <location>
        <begin position="1101"/>
        <end position="1121"/>
    </location>
</feature>
<keyword evidence="5" id="KW-0328">Glycosyltransferase</keyword>
<dbReference type="Pfam" id="PF01473">
    <property type="entry name" value="Choline_bind_1"/>
    <property type="match status" value="4"/>
</dbReference>
<evidence type="ECO:0000256" key="11">
    <source>
        <dbReference type="PROSITE-ProRule" id="PRU00591"/>
    </source>
</evidence>
<protein>
    <recommendedName>
        <fullName evidence="4">dextransucrase</fullName>
        <ecNumber evidence="4">2.4.1.5</ecNumber>
    </recommendedName>
    <alternativeName>
        <fullName evidence="9">Dextransucrase</fullName>
    </alternativeName>
    <alternativeName>
        <fullName evidence="10">Sucrose 6-glucosyltransferase</fullName>
    </alternativeName>
</protein>
<evidence type="ECO:0000256" key="2">
    <source>
        <dbReference type="ARBA" id="ARBA00003243"/>
    </source>
</evidence>
<dbReference type="NCBIfam" id="TIGR04035">
    <property type="entry name" value="glucan_65_rpt"/>
    <property type="match status" value="6"/>
</dbReference>
<dbReference type="STRING" id="1423725.FC19_GL002201"/>
<evidence type="ECO:0000256" key="9">
    <source>
        <dbReference type="ARBA" id="ARBA00029911"/>
    </source>
</evidence>
<evidence type="ECO:0000259" key="14">
    <source>
        <dbReference type="Pfam" id="PF02324"/>
    </source>
</evidence>
<evidence type="ECO:0000256" key="13">
    <source>
        <dbReference type="SAM" id="SignalP"/>
    </source>
</evidence>
<dbReference type="Pfam" id="PF19127">
    <property type="entry name" value="Choline_bind_3"/>
    <property type="match status" value="5"/>
</dbReference>
<evidence type="ECO:0000313" key="15">
    <source>
        <dbReference type="EMBL" id="KRM95107.1"/>
    </source>
</evidence>
<dbReference type="Gene3D" id="3.20.20.470">
    <property type="entry name" value="Glucansucrase"/>
    <property type="match status" value="1"/>
</dbReference>
<proteinExistence type="inferred from homology"/>
<dbReference type="SUPFAM" id="SSF69360">
    <property type="entry name" value="Cell wall binding repeat"/>
    <property type="match status" value="3"/>
</dbReference>
<name>A0A0R2D5G0_9LACO</name>
<feature type="repeat" description="Cell wall-binding" evidence="11">
    <location>
        <begin position="1165"/>
        <end position="1185"/>
    </location>
</feature>
<dbReference type="PROSITE" id="PS51170">
    <property type="entry name" value="CW"/>
    <property type="match status" value="2"/>
</dbReference>
<dbReference type="EMBL" id="AYZD01000033">
    <property type="protein sequence ID" value="KRM95107.1"/>
    <property type="molecule type" value="Genomic_DNA"/>
</dbReference>
<comment type="similarity">
    <text evidence="3">Belongs to the glycosyl hydrolase 70 family.</text>
</comment>
<evidence type="ECO:0000313" key="16">
    <source>
        <dbReference type="Proteomes" id="UP000051015"/>
    </source>
</evidence>
<gene>
    <name evidence="15" type="ORF">FC19_GL002201</name>
</gene>
<dbReference type="GO" id="GO:0009250">
    <property type="term" value="P:glucan biosynthetic process"/>
    <property type="evidence" value="ECO:0007669"/>
    <property type="project" value="InterPro"/>
</dbReference>
<evidence type="ECO:0000256" key="5">
    <source>
        <dbReference type="ARBA" id="ARBA00022676"/>
    </source>
</evidence>